<evidence type="ECO:0000256" key="1">
    <source>
        <dbReference type="SAM" id="Coils"/>
    </source>
</evidence>
<evidence type="ECO:0000313" key="4">
    <source>
        <dbReference type="Proteomes" id="UP000316621"/>
    </source>
</evidence>
<evidence type="ECO:0000313" key="3">
    <source>
        <dbReference type="EMBL" id="RZC79200.1"/>
    </source>
</evidence>
<keyword evidence="1" id="KW-0175">Coiled coil</keyword>
<accession>A0A4Y7L3J9</accession>
<organism evidence="3 4">
    <name type="scientific">Papaver somniferum</name>
    <name type="common">Opium poppy</name>
    <dbReference type="NCBI Taxonomy" id="3469"/>
    <lineage>
        <taxon>Eukaryota</taxon>
        <taxon>Viridiplantae</taxon>
        <taxon>Streptophyta</taxon>
        <taxon>Embryophyta</taxon>
        <taxon>Tracheophyta</taxon>
        <taxon>Spermatophyta</taxon>
        <taxon>Magnoliopsida</taxon>
        <taxon>Ranunculales</taxon>
        <taxon>Papaveraceae</taxon>
        <taxon>Papaveroideae</taxon>
        <taxon>Papaver</taxon>
    </lineage>
</organism>
<proteinExistence type="predicted"/>
<gene>
    <name evidence="3" type="ORF">C5167_003410</name>
</gene>
<sequence length="331" mass="36978">MKVEIRKRKDEIKMKSQQIDSLEKHIASGILASHSTMDTSELSQSFGELVGQLNEKSFELEIYECEALQETVTSLKQHLSDALKGNSSELRGPSKCDIDGKSSDGELCISKEETISRDADVQLLLRTQATEIEQLNQKVNELTGSKEQLEARNQKLAEESSYAKGLASAAAVELKALSEEVSKLMNHNEKLSTELAAYKNSPTQRRNSGGGGAAGKNGRRDSYGKRSDQVGNSAAEVRKELAISRERETSYEAALVEKEQRESELQKKVEESKQREAYLENELANMWVLVAKLKKSNGTNELDDSELRRETQKLDGLKIWDDDSTMRKGFQ</sequence>
<feature type="coiled-coil region" evidence="1">
    <location>
        <begin position="255"/>
        <end position="282"/>
    </location>
</feature>
<dbReference type="AlphaFoldDB" id="A0A4Y7L3J9"/>
<evidence type="ECO:0008006" key="5">
    <source>
        <dbReference type="Google" id="ProtNLM"/>
    </source>
</evidence>
<feature type="region of interest" description="Disordered" evidence="2">
    <location>
        <begin position="197"/>
        <end position="236"/>
    </location>
</feature>
<evidence type="ECO:0000256" key="2">
    <source>
        <dbReference type="SAM" id="MobiDB-lite"/>
    </source>
</evidence>
<dbReference type="EMBL" id="CM010723">
    <property type="protein sequence ID" value="RZC79200.1"/>
    <property type="molecule type" value="Genomic_DNA"/>
</dbReference>
<reference evidence="3 4" key="1">
    <citation type="journal article" date="2018" name="Science">
        <title>The opium poppy genome and morphinan production.</title>
        <authorList>
            <person name="Guo L."/>
            <person name="Winzer T."/>
            <person name="Yang X."/>
            <person name="Li Y."/>
            <person name="Ning Z."/>
            <person name="He Z."/>
            <person name="Teodor R."/>
            <person name="Lu Y."/>
            <person name="Bowser T.A."/>
            <person name="Graham I.A."/>
            <person name="Ye K."/>
        </authorList>
    </citation>
    <scope>NUCLEOTIDE SEQUENCE [LARGE SCALE GENOMIC DNA]</scope>
    <source>
        <strain evidence="4">cv. HN1</strain>
        <tissue evidence="3">Leaves</tissue>
    </source>
</reference>
<feature type="compositionally biased region" description="Basic and acidic residues" evidence="2">
    <location>
        <begin position="218"/>
        <end position="228"/>
    </location>
</feature>
<dbReference type="Proteomes" id="UP000316621">
    <property type="component" value="Chromosome 9"/>
</dbReference>
<dbReference type="STRING" id="3469.A0A4Y7L3J9"/>
<dbReference type="Gramene" id="RZC79200">
    <property type="protein sequence ID" value="RZC79200"/>
    <property type="gene ID" value="C5167_003410"/>
</dbReference>
<keyword evidence="4" id="KW-1185">Reference proteome</keyword>
<protein>
    <recommendedName>
        <fullName evidence="5">Kinesin motor domain-containing protein</fullName>
    </recommendedName>
</protein>
<name>A0A4Y7L3J9_PAPSO</name>
<dbReference type="OMA" id="REIHEDN"/>